<keyword evidence="3" id="KW-1185">Reference proteome</keyword>
<reference evidence="2 3" key="1">
    <citation type="submission" date="2024-01" db="EMBL/GenBank/DDBJ databases">
        <title>Genome mining of biosynthetic gene clusters to explore secondary metabolites of Streptomyces sp.</title>
        <authorList>
            <person name="Baig A."/>
            <person name="Ajitkumar Shintre N."/>
            <person name="Kumar H."/>
            <person name="Anbarasu A."/>
            <person name="Ramaiah S."/>
        </authorList>
    </citation>
    <scope>NUCLEOTIDE SEQUENCE [LARGE SCALE GENOMIC DNA]</scope>
    <source>
        <strain evidence="2 3">A01</strain>
    </source>
</reference>
<dbReference type="SUPFAM" id="SSF47336">
    <property type="entry name" value="ACP-like"/>
    <property type="match status" value="1"/>
</dbReference>
<organism evidence="2 3">
    <name type="scientific">Nocardiopsis alba</name>
    <dbReference type="NCBI Taxonomy" id="53437"/>
    <lineage>
        <taxon>Bacteria</taxon>
        <taxon>Bacillati</taxon>
        <taxon>Actinomycetota</taxon>
        <taxon>Actinomycetes</taxon>
        <taxon>Streptosporangiales</taxon>
        <taxon>Nocardiopsidaceae</taxon>
        <taxon>Nocardiopsis</taxon>
    </lineage>
</organism>
<dbReference type="Proteomes" id="UP001585053">
    <property type="component" value="Unassembled WGS sequence"/>
</dbReference>
<dbReference type="InterPro" id="IPR036736">
    <property type="entry name" value="ACP-like_sf"/>
</dbReference>
<dbReference type="EMBL" id="JAYMRS010000004">
    <property type="protein sequence ID" value="MFB8768916.1"/>
    <property type="molecule type" value="Genomic_DNA"/>
</dbReference>
<gene>
    <name evidence="2" type="ORF">VSQ78_14495</name>
</gene>
<evidence type="ECO:0000313" key="2">
    <source>
        <dbReference type="EMBL" id="MFB8768916.1"/>
    </source>
</evidence>
<protein>
    <submittedName>
        <fullName evidence="2">Phosphopantetheine-binding protein</fullName>
    </submittedName>
</protein>
<sequence>MDVRESIRGYIKDNIASLGEDGLRDDDNIFEKGFVTSMFAMQLLAHIESAFDVEVPDEHLNLHRFSSVERMAEMVSELRAVRRE</sequence>
<dbReference type="InterPro" id="IPR009081">
    <property type="entry name" value="PP-bd_ACP"/>
</dbReference>
<comment type="caution">
    <text evidence="2">The sequence shown here is derived from an EMBL/GenBank/DDBJ whole genome shotgun (WGS) entry which is preliminary data.</text>
</comment>
<name>A0ABV5DWF9_9ACTN</name>
<evidence type="ECO:0000313" key="3">
    <source>
        <dbReference type="Proteomes" id="UP001585053"/>
    </source>
</evidence>
<dbReference type="RefSeq" id="WP_017534292.1">
    <property type="nucleotide sequence ID" value="NZ_BAZE01000011.1"/>
</dbReference>
<dbReference type="PROSITE" id="PS50075">
    <property type="entry name" value="CARRIER"/>
    <property type="match status" value="1"/>
</dbReference>
<dbReference type="Gene3D" id="1.10.1200.10">
    <property type="entry name" value="ACP-like"/>
    <property type="match status" value="1"/>
</dbReference>
<proteinExistence type="predicted"/>
<dbReference type="Pfam" id="PF00550">
    <property type="entry name" value="PP-binding"/>
    <property type="match status" value="1"/>
</dbReference>
<evidence type="ECO:0000259" key="1">
    <source>
        <dbReference type="PROSITE" id="PS50075"/>
    </source>
</evidence>
<dbReference type="GeneID" id="91393243"/>
<feature type="domain" description="Carrier" evidence="1">
    <location>
        <begin position="1"/>
        <end position="79"/>
    </location>
</feature>
<accession>A0ABV5DWF9</accession>